<evidence type="ECO:0000313" key="2">
    <source>
        <dbReference type="Proteomes" id="UP001184230"/>
    </source>
</evidence>
<dbReference type="Proteomes" id="UP001184230">
    <property type="component" value="Unassembled WGS sequence"/>
</dbReference>
<dbReference type="EMBL" id="JAVDRF010000001">
    <property type="protein sequence ID" value="MDR6534472.1"/>
    <property type="molecule type" value="Genomic_DNA"/>
</dbReference>
<sequence>MNRLISPGAVVRMVVLLTAAILCSCREVSVAPRIERTASGVEGFDLVFDDSAARAEFGLFDLGYAAKANYGYFTYRGKLYRSVGGGSVVIRPITNSPAKFLVRETALSKDERGYAKSSLLQILDKGTGEELARRGLVSHAIEDGTGWTGDHAVKFVRKVLSSPQAPGRPWGAADYQPAVAKVELAKSPESSPYPAQVTPKRCPETLRIERRPHSSTIRGPSFEFLPRNPLQLVACGSERILVASGVYASDLYFDLLTFDGEHIAQGYVRLPLPLETRWADIAEVDLGGRIVKATLLINGRSDWRSASSAYASVHVNATQK</sequence>
<proteinExistence type="predicted"/>
<evidence type="ECO:0000313" key="1">
    <source>
        <dbReference type="EMBL" id="MDR6534472.1"/>
    </source>
</evidence>
<comment type="caution">
    <text evidence="1">The sequence shown here is derived from an EMBL/GenBank/DDBJ whole genome shotgun (WGS) entry which is preliminary data.</text>
</comment>
<protein>
    <submittedName>
        <fullName evidence="1">Uncharacterized protein</fullName>
    </submittedName>
</protein>
<name>A0ABU1N841_9BURK</name>
<gene>
    <name evidence="1" type="ORF">J2739_000232</name>
</gene>
<dbReference type="RefSeq" id="WP_309897867.1">
    <property type="nucleotide sequence ID" value="NZ_JAVDRF010000001.1"/>
</dbReference>
<accession>A0ABU1N841</accession>
<reference evidence="1 2" key="1">
    <citation type="submission" date="2023-07" db="EMBL/GenBank/DDBJ databases">
        <title>Sorghum-associated microbial communities from plants grown in Nebraska, USA.</title>
        <authorList>
            <person name="Schachtman D."/>
        </authorList>
    </citation>
    <scope>NUCLEOTIDE SEQUENCE [LARGE SCALE GENOMIC DNA]</scope>
    <source>
        <strain evidence="1 2">DS1781</strain>
    </source>
</reference>
<organism evidence="1 2">
    <name type="scientific">Variovorax soli</name>
    <dbReference type="NCBI Taxonomy" id="376815"/>
    <lineage>
        <taxon>Bacteria</taxon>
        <taxon>Pseudomonadati</taxon>
        <taxon>Pseudomonadota</taxon>
        <taxon>Betaproteobacteria</taxon>
        <taxon>Burkholderiales</taxon>
        <taxon>Comamonadaceae</taxon>
        <taxon>Variovorax</taxon>
    </lineage>
</organism>
<dbReference type="PROSITE" id="PS51257">
    <property type="entry name" value="PROKAR_LIPOPROTEIN"/>
    <property type="match status" value="1"/>
</dbReference>
<keyword evidence="2" id="KW-1185">Reference proteome</keyword>